<keyword evidence="6" id="KW-1185">Reference proteome</keyword>
<dbReference type="InterPro" id="IPR026645">
    <property type="entry name" value="Dermatopontin"/>
</dbReference>
<feature type="non-terminal residue" evidence="5">
    <location>
        <position position="1"/>
    </location>
</feature>
<evidence type="ECO:0000256" key="3">
    <source>
        <dbReference type="ARBA" id="ARBA00022525"/>
    </source>
</evidence>
<dbReference type="GO" id="GO:0030199">
    <property type="term" value="P:collagen fibril organization"/>
    <property type="evidence" value="ECO:0007669"/>
    <property type="project" value="TreeGrafter"/>
</dbReference>
<name>A0A553NPG7_TIGCA</name>
<accession>A0A553NPG7</accession>
<feature type="non-terminal residue" evidence="5">
    <location>
        <position position="205"/>
    </location>
</feature>
<evidence type="ECO:0000313" key="5">
    <source>
        <dbReference type="EMBL" id="TRY67342.1"/>
    </source>
</evidence>
<dbReference type="PANTHER" id="PTHR15040:SF1">
    <property type="entry name" value="DERMATOPONTIN-LIKE ISOFORM X1"/>
    <property type="match status" value="1"/>
</dbReference>
<comment type="similarity">
    <text evidence="2">Belongs to the dermatopontin family.</text>
</comment>
<organism evidence="5 6">
    <name type="scientific">Tigriopus californicus</name>
    <name type="common">Marine copepod</name>
    <dbReference type="NCBI Taxonomy" id="6832"/>
    <lineage>
        <taxon>Eukaryota</taxon>
        <taxon>Metazoa</taxon>
        <taxon>Ecdysozoa</taxon>
        <taxon>Arthropoda</taxon>
        <taxon>Crustacea</taxon>
        <taxon>Multicrustacea</taxon>
        <taxon>Hexanauplia</taxon>
        <taxon>Copepoda</taxon>
        <taxon>Harpacticoida</taxon>
        <taxon>Harpacticidae</taxon>
        <taxon>Tigriopus</taxon>
    </lineage>
</organism>
<keyword evidence="4" id="KW-1015">Disulfide bond</keyword>
<dbReference type="EMBL" id="VCGU01000011">
    <property type="protein sequence ID" value="TRY67342.1"/>
    <property type="molecule type" value="Genomic_DNA"/>
</dbReference>
<dbReference type="Pfam" id="PF14704">
    <property type="entry name" value="DERM"/>
    <property type="match status" value="1"/>
</dbReference>
<dbReference type="Proteomes" id="UP000318571">
    <property type="component" value="Chromosome 4"/>
</dbReference>
<sequence>FGSSIKEQGLYSDSSNQQTAFACYLTKKLHQGLHHAMSLLSITSLLALLALASAWDNEYDGFLKKECPPSDSIYEIQSIHDNHHEDRIWEWRCQPSGYELEFCSWSGEVNQFDGPMNFECSNGVITGVESTNNNNHEDRVWNFKCCGKAGFCYSDCSKSSAANAYDGPLSYTVDPGYFLTGADSVHSDHDEDRVWHFHTCKIVPC</sequence>
<comment type="subcellular location">
    <subcellularLocation>
        <location evidence="1">Secreted</location>
    </subcellularLocation>
</comment>
<dbReference type="AlphaFoldDB" id="A0A553NPG7"/>
<dbReference type="GO" id="GO:0031012">
    <property type="term" value="C:extracellular matrix"/>
    <property type="evidence" value="ECO:0007669"/>
    <property type="project" value="TreeGrafter"/>
</dbReference>
<gene>
    <name evidence="5" type="ORF">TCAL_05526</name>
</gene>
<reference evidence="5 6" key="1">
    <citation type="journal article" date="2018" name="Nat. Ecol. Evol.">
        <title>Genomic signatures of mitonuclear coevolution across populations of Tigriopus californicus.</title>
        <authorList>
            <person name="Barreto F.S."/>
            <person name="Watson E.T."/>
            <person name="Lima T.G."/>
            <person name="Willett C.S."/>
            <person name="Edmands S."/>
            <person name="Li W."/>
            <person name="Burton R.S."/>
        </authorList>
    </citation>
    <scope>NUCLEOTIDE SEQUENCE [LARGE SCALE GENOMIC DNA]</scope>
    <source>
        <strain evidence="5 6">San Diego</strain>
    </source>
</reference>
<keyword evidence="3" id="KW-0964">Secreted</keyword>
<dbReference type="GO" id="GO:0005615">
    <property type="term" value="C:extracellular space"/>
    <property type="evidence" value="ECO:0007669"/>
    <property type="project" value="TreeGrafter"/>
</dbReference>
<dbReference type="PANTHER" id="PTHR15040">
    <property type="entry name" value="DERMATOPONTIN-RELATED"/>
    <property type="match status" value="1"/>
</dbReference>
<evidence type="ECO:0000313" key="6">
    <source>
        <dbReference type="Proteomes" id="UP000318571"/>
    </source>
</evidence>
<dbReference type="STRING" id="6832.A0A553NPG7"/>
<evidence type="ECO:0000256" key="4">
    <source>
        <dbReference type="ARBA" id="ARBA00023157"/>
    </source>
</evidence>
<proteinExistence type="inferred from homology"/>
<dbReference type="OMA" id="NEWNDDL"/>
<evidence type="ECO:0000256" key="2">
    <source>
        <dbReference type="ARBA" id="ARBA00008712"/>
    </source>
</evidence>
<protein>
    <submittedName>
        <fullName evidence="5">Uncharacterized protein</fullName>
    </submittedName>
</protein>
<comment type="caution">
    <text evidence="5">The sequence shown here is derived from an EMBL/GenBank/DDBJ whole genome shotgun (WGS) entry which is preliminary data.</text>
</comment>
<evidence type="ECO:0000256" key="1">
    <source>
        <dbReference type="ARBA" id="ARBA00004613"/>
    </source>
</evidence>